<evidence type="ECO:0000256" key="1">
    <source>
        <dbReference type="ARBA" id="ARBA00022679"/>
    </source>
</evidence>
<sequence>MPSFTRTCKKVLNLWKRKKSRSDAPTEPKKEDTTITDTEPEHKPDNQPNAQLDNSLDDKSNGKPGGNTGDKPVDDAVPPPKKQSLGMAEPSQSQTPQEVNISSFRDAGQRKPSRCAPLDGTDAPCPKSSFCLDASASTTASDAAPSARMTRVTGLHKDGDSAGGGGDNLHRHWLRSRKPKPDVSAQSAARVAKNRAAAVSHGLSGSARNEHATKHGLGSDGPSSPSFEQWWAAALQSRLDSAMTLDQSTKASVLPTASLLLANVSEASGEPAIHTFCRRLSHFTCQGCGKLVIVGVTKVAAGINKMTVEQRKVPSGFTCPYCSAVNCFGCGTATVDAMRDNTIVDEDGVTVSYCCEVGLTVLIWALCCGIGTRMPTDAMGAKTDDAISRAAQAASQLDETAAHLVSNPGFGAPDSSSSSSSSSNHAETNDISLHFEDIFNFGSLTPIGSSHMPATSALLKKQYSRILQATATPSGVGYGSGSWMGPMKVAQGTSVQQTAKIEDSMHQAYFSALSTILHHPTTKSKAGSHLQPETCNLICVFLARSPLLFKAAELLRNSSIDDVASRFKLYRSLFRFLLAISRHPILATVLSQPQVLYSKDAQLFRISCAEHDSPGLTLLLPSSCKTGASRKQSVQHNHGRGISLMTLTHQLAELCKHVLDQVVSVPASSPDFNDGNGPNMLTICRSFVYLSTSLSSNHPQCAAASLKKDVRPHLSLLTTTEPCKRIKLGDAAPSSNGIWSATSWSAASSSKRSSTTSTSSADSAGSCGSTGGTGITSNNNNTPNSHEEAKMLGTSHDHAGCSEYAATASQQRQDDERKAWHRDRCVEGIDDDQLSEAHAFARDMLWTKQSPKGRMKRIISDITMLKSSLPEGIYVRHGMARVDAMKILIAGPKGTPYEGGLFEFDLLCTSEYPQKAPKMRLRTTGQGTVRFNPNLYANGTVCLSLLGTWGGGQSWHAEHSTLLQILVSIQAMIFCEEPYYNEPGREHTKNDLLSAQENYSLQGHTIEHAMLYWLRRLRRQSSPTTTTTTSATTKTAADAYGDQAGAAWPPKGVATSSKARPETRIWDEVVRQHFTVHGRDIINTVMRTPEQRMIKELKEKLQYHGMI</sequence>
<feature type="compositionally biased region" description="Low complexity" evidence="3">
    <location>
        <begin position="749"/>
        <end position="767"/>
    </location>
</feature>
<accession>A0A162J9B7</accession>
<name>A0A162J9B7_9HYPO</name>
<dbReference type="SUPFAM" id="SSF54495">
    <property type="entry name" value="UBC-like"/>
    <property type="match status" value="1"/>
</dbReference>
<feature type="compositionally biased region" description="Basic and acidic residues" evidence="3">
    <location>
        <begin position="21"/>
        <end position="45"/>
    </location>
</feature>
<protein>
    <submittedName>
        <fullName evidence="5">Ubiquitin-conjugating enzyme</fullName>
    </submittedName>
</protein>
<feature type="compositionally biased region" description="Low complexity" evidence="3">
    <location>
        <begin position="137"/>
        <end position="147"/>
    </location>
</feature>
<feature type="region of interest" description="Disordered" evidence="3">
    <location>
        <begin position="749"/>
        <end position="795"/>
    </location>
</feature>
<dbReference type="Gene3D" id="3.10.110.10">
    <property type="entry name" value="Ubiquitin Conjugating Enzyme"/>
    <property type="match status" value="1"/>
</dbReference>
<evidence type="ECO:0000313" key="6">
    <source>
        <dbReference type="Proteomes" id="UP000076874"/>
    </source>
</evidence>
<dbReference type="PROSITE" id="PS50127">
    <property type="entry name" value="UBC_2"/>
    <property type="match status" value="1"/>
</dbReference>
<keyword evidence="6" id="KW-1185">Reference proteome</keyword>
<evidence type="ECO:0000313" key="5">
    <source>
        <dbReference type="EMBL" id="OAA65622.1"/>
    </source>
</evidence>
<feature type="region of interest" description="Disordered" evidence="3">
    <location>
        <begin position="405"/>
        <end position="427"/>
    </location>
</feature>
<dbReference type="GO" id="GO:0016740">
    <property type="term" value="F:transferase activity"/>
    <property type="evidence" value="ECO:0007669"/>
    <property type="project" value="UniProtKB-KW"/>
</dbReference>
<feature type="compositionally biased region" description="Low complexity" evidence="3">
    <location>
        <begin position="775"/>
        <end position="784"/>
    </location>
</feature>
<dbReference type="Pfam" id="PF00179">
    <property type="entry name" value="UQ_con"/>
    <property type="match status" value="1"/>
</dbReference>
<feature type="compositionally biased region" description="Low complexity" evidence="3">
    <location>
        <begin position="185"/>
        <end position="200"/>
    </location>
</feature>
<feature type="compositionally biased region" description="Basic and acidic residues" evidence="3">
    <location>
        <begin position="785"/>
        <end position="795"/>
    </location>
</feature>
<comment type="caution">
    <text evidence="5">The sequence shown here is derived from an EMBL/GenBank/DDBJ whole genome shotgun (WGS) entry which is preliminary data.</text>
</comment>
<proteinExistence type="predicted"/>
<feature type="domain" description="UBC core" evidence="4">
    <location>
        <begin position="853"/>
        <end position="1014"/>
    </location>
</feature>
<reference evidence="5 6" key="1">
    <citation type="journal article" date="2016" name="Genome Biol. Evol.">
        <title>Divergent and convergent evolution of fungal pathogenicity.</title>
        <authorList>
            <person name="Shang Y."/>
            <person name="Xiao G."/>
            <person name="Zheng P."/>
            <person name="Cen K."/>
            <person name="Zhan S."/>
            <person name="Wang C."/>
        </authorList>
    </citation>
    <scope>NUCLEOTIDE SEQUENCE [LARGE SCALE GENOMIC DNA]</scope>
    <source>
        <strain evidence="5 6">RCEF 264</strain>
    </source>
</reference>
<keyword evidence="1" id="KW-0808">Transferase</keyword>
<dbReference type="AlphaFoldDB" id="A0A162J9B7"/>
<dbReference type="Proteomes" id="UP000076874">
    <property type="component" value="Unassembled WGS sequence"/>
</dbReference>
<feature type="region of interest" description="Disordered" evidence="3">
    <location>
        <begin position="137"/>
        <end position="224"/>
    </location>
</feature>
<feature type="region of interest" description="Disordered" evidence="3">
    <location>
        <begin position="1"/>
        <end position="125"/>
    </location>
</feature>
<evidence type="ECO:0000256" key="2">
    <source>
        <dbReference type="ARBA" id="ARBA00022786"/>
    </source>
</evidence>
<dbReference type="InterPro" id="IPR016135">
    <property type="entry name" value="UBQ-conjugating_enzyme/RWD"/>
</dbReference>
<feature type="compositionally biased region" description="Polar residues" evidence="3">
    <location>
        <begin position="90"/>
        <end position="103"/>
    </location>
</feature>
<dbReference type="PANTHER" id="PTHR46116">
    <property type="entry name" value="(E3-INDEPENDENT) E2 UBIQUITIN-CONJUGATING ENZYME"/>
    <property type="match status" value="1"/>
</dbReference>
<dbReference type="InterPro" id="IPR000608">
    <property type="entry name" value="UBC"/>
</dbReference>
<keyword evidence="2" id="KW-0833">Ubl conjugation pathway</keyword>
<evidence type="ECO:0000256" key="3">
    <source>
        <dbReference type="SAM" id="MobiDB-lite"/>
    </source>
</evidence>
<dbReference type="SMART" id="SM00212">
    <property type="entry name" value="UBCc"/>
    <property type="match status" value="1"/>
</dbReference>
<evidence type="ECO:0000259" key="4">
    <source>
        <dbReference type="PROSITE" id="PS50127"/>
    </source>
</evidence>
<gene>
    <name evidence="5" type="ORF">SPI_02409</name>
</gene>
<organism evidence="5 6">
    <name type="scientific">Niveomyces insectorum RCEF 264</name>
    <dbReference type="NCBI Taxonomy" id="1081102"/>
    <lineage>
        <taxon>Eukaryota</taxon>
        <taxon>Fungi</taxon>
        <taxon>Dikarya</taxon>
        <taxon>Ascomycota</taxon>
        <taxon>Pezizomycotina</taxon>
        <taxon>Sordariomycetes</taxon>
        <taxon>Hypocreomycetidae</taxon>
        <taxon>Hypocreales</taxon>
        <taxon>Cordycipitaceae</taxon>
        <taxon>Niveomyces</taxon>
    </lineage>
</organism>
<dbReference type="OrthoDB" id="47801at2759"/>
<dbReference type="STRING" id="1081102.A0A162J9B7"/>
<dbReference type="EMBL" id="AZHD01000003">
    <property type="protein sequence ID" value="OAA65622.1"/>
    <property type="molecule type" value="Genomic_DNA"/>
</dbReference>